<dbReference type="RefSeq" id="WP_377772828.1">
    <property type="nucleotide sequence ID" value="NZ_JBHUOQ010000001.1"/>
</dbReference>
<evidence type="ECO:0000313" key="5">
    <source>
        <dbReference type="EMBL" id="MFD2830163.1"/>
    </source>
</evidence>
<organism evidence="5 6">
    <name type="scientific">Corticicoccus populi</name>
    <dbReference type="NCBI Taxonomy" id="1812821"/>
    <lineage>
        <taxon>Bacteria</taxon>
        <taxon>Bacillati</taxon>
        <taxon>Bacillota</taxon>
        <taxon>Bacilli</taxon>
        <taxon>Bacillales</taxon>
        <taxon>Staphylococcaceae</taxon>
        <taxon>Corticicoccus</taxon>
    </lineage>
</organism>
<name>A0ABW5WV71_9STAP</name>
<comment type="similarity">
    <text evidence="2">Belongs to the 5'-nucleotidase family.</text>
</comment>
<dbReference type="InterPro" id="IPR036907">
    <property type="entry name" value="5'-Nucleotdase_C_sf"/>
</dbReference>
<comment type="caution">
    <text evidence="5">The sequence shown here is derived from an EMBL/GenBank/DDBJ whole genome shotgun (WGS) entry which is preliminary data.</text>
</comment>
<evidence type="ECO:0000259" key="4">
    <source>
        <dbReference type="Pfam" id="PF02872"/>
    </source>
</evidence>
<dbReference type="Pfam" id="PF02872">
    <property type="entry name" value="5_nucleotid_C"/>
    <property type="match status" value="1"/>
</dbReference>
<keyword evidence="2" id="KW-0547">Nucleotide-binding</keyword>
<dbReference type="Pfam" id="PF00149">
    <property type="entry name" value="Metallophos"/>
    <property type="match status" value="1"/>
</dbReference>
<accession>A0ABW5WV71</accession>
<dbReference type="Gene3D" id="3.60.21.10">
    <property type="match status" value="1"/>
</dbReference>
<reference evidence="6" key="1">
    <citation type="journal article" date="2019" name="Int. J. Syst. Evol. Microbiol.">
        <title>The Global Catalogue of Microorganisms (GCM) 10K type strain sequencing project: providing services to taxonomists for standard genome sequencing and annotation.</title>
        <authorList>
            <consortium name="The Broad Institute Genomics Platform"/>
            <consortium name="The Broad Institute Genome Sequencing Center for Infectious Disease"/>
            <person name="Wu L."/>
            <person name="Ma J."/>
        </authorList>
    </citation>
    <scope>NUCLEOTIDE SEQUENCE [LARGE SCALE GENOMIC DNA]</scope>
    <source>
        <strain evidence="6">KCTC 33575</strain>
    </source>
</reference>
<dbReference type="EMBL" id="JBHUOQ010000001">
    <property type="protein sequence ID" value="MFD2830163.1"/>
    <property type="molecule type" value="Genomic_DNA"/>
</dbReference>
<gene>
    <name evidence="5" type="ORF">ACFSX4_06730</name>
</gene>
<feature type="domain" description="Calcineurin-like phosphoesterase" evidence="3">
    <location>
        <begin position="6"/>
        <end position="201"/>
    </location>
</feature>
<dbReference type="CDD" id="cd00845">
    <property type="entry name" value="MPP_UshA_N_like"/>
    <property type="match status" value="1"/>
</dbReference>
<keyword evidence="2" id="KW-0378">Hydrolase</keyword>
<dbReference type="InterPro" id="IPR011240">
    <property type="entry name" value="Pesterase_YunD"/>
</dbReference>
<evidence type="ECO:0000313" key="6">
    <source>
        <dbReference type="Proteomes" id="UP001597519"/>
    </source>
</evidence>
<proteinExistence type="inferred from homology"/>
<dbReference type="InterPro" id="IPR029052">
    <property type="entry name" value="Metallo-depent_PP-like"/>
</dbReference>
<dbReference type="Gene3D" id="3.90.780.10">
    <property type="entry name" value="5'-Nucleotidase, C-terminal domain"/>
    <property type="match status" value="1"/>
</dbReference>
<dbReference type="PIRSF" id="PIRSF036361">
    <property type="entry name" value="YunD"/>
    <property type="match status" value="1"/>
</dbReference>
<evidence type="ECO:0000256" key="2">
    <source>
        <dbReference type="RuleBase" id="RU362119"/>
    </source>
</evidence>
<feature type="domain" description="5'-Nucleotidase C-terminal" evidence="4">
    <location>
        <begin position="284"/>
        <end position="407"/>
    </location>
</feature>
<dbReference type="InterPro" id="IPR008334">
    <property type="entry name" value="5'-Nucleotdase_C"/>
</dbReference>
<dbReference type="PRINTS" id="PR01607">
    <property type="entry name" value="APYRASEFAMLY"/>
</dbReference>
<dbReference type="SUPFAM" id="SSF55816">
    <property type="entry name" value="5'-nucleotidase (syn. UDP-sugar hydrolase), C-terminal domain"/>
    <property type="match status" value="1"/>
</dbReference>
<dbReference type="InterPro" id="IPR004843">
    <property type="entry name" value="Calcineurin-like_PHP"/>
</dbReference>
<dbReference type="InterPro" id="IPR006179">
    <property type="entry name" value="5_nucleotidase/apyrase"/>
</dbReference>
<dbReference type="PANTHER" id="PTHR11575">
    <property type="entry name" value="5'-NUCLEOTIDASE-RELATED"/>
    <property type="match status" value="1"/>
</dbReference>
<keyword evidence="1" id="KW-0732">Signal</keyword>
<keyword evidence="6" id="KW-1185">Reference proteome</keyword>
<dbReference type="SUPFAM" id="SSF56300">
    <property type="entry name" value="Metallo-dependent phosphatases"/>
    <property type="match status" value="1"/>
</dbReference>
<sequence length="442" mass="50199">MRALEIKIFHTNDIHSHLYNYLKIMNFLKNKKEQYGGSMLYVDIGDHVDRSHPYTEATLGKGNVELLNEAGCDVATIGNNEGITLEKNDLKTLYEDADFDVICSNLKEPEADVPFFNPYTIKEVNGIKIGFVAATVEFTPFYRALGWEVSDAFDWIMRAVEEVKDQVDCLIMLSHLGKYDDETLAMMFPEFDVILSSHTHHHFLNGDVVGNTLIGAAGRFGDYIGEVTLTFDGRKLTGSKARLTESDLLANVDDQYYDIGKFMLESQIVKDNMGQIPRTLYRPGRFISTLAEMLREFTESDAGIVHTGLIAKAFEGGTLTEYDLHKVLPHPINAVQIELTGRELKEVFNQAARHEFKDEVVRGMGFRGDIFGTFVTDNIGCIQSERAYYVGGVPIDERKIYTLGTLDMYTFGRIFPQFKTARKKYIMPDFLRDIVRKYSEKL</sequence>
<evidence type="ECO:0000259" key="3">
    <source>
        <dbReference type="Pfam" id="PF00149"/>
    </source>
</evidence>
<protein>
    <submittedName>
        <fullName evidence="5">Bifunctional metallophosphatase/5'-nucleotidase</fullName>
    </submittedName>
</protein>
<dbReference type="Proteomes" id="UP001597519">
    <property type="component" value="Unassembled WGS sequence"/>
</dbReference>
<dbReference type="PANTHER" id="PTHR11575:SF23">
    <property type="entry name" value="5-NUCLEOTIDASE FAMILY PROTEIN"/>
    <property type="match status" value="1"/>
</dbReference>
<evidence type="ECO:0000256" key="1">
    <source>
        <dbReference type="ARBA" id="ARBA00022729"/>
    </source>
</evidence>